<keyword evidence="2" id="KW-0479">Metal-binding</keyword>
<dbReference type="GO" id="GO:0008270">
    <property type="term" value="F:zinc ion binding"/>
    <property type="evidence" value="ECO:0007669"/>
    <property type="project" value="InterPro"/>
</dbReference>
<dbReference type="CDD" id="cd00067">
    <property type="entry name" value="GAL4"/>
    <property type="match status" value="1"/>
</dbReference>
<evidence type="ECO:0000256" key="6">
    <source>
        <dbReference type="ARBA" id="ARBA00023163"/>
    </source>
</evidence>
<evidence type="ECO:0000313" key="11">
    <source>
        <dbReference type="Proteomes" id="UP000613177"/>
    </source>
</evidence>
<dbReference type="GO" id="GO:0000981">
    <property type="term" value="F:DNA-binding transcription factor activity, RNA polymerase II-specific"/>
    <property type="evidence" value="ECO:0007669"/>
    <property type="project" value="InterPro"/>
</dbReference>
<keyword evidence="8" id="KW-0175">Coiled coil</keyword>
<dbReference type="GO" id="GO:0003677">
    <property type="term" value="F:DNA binding"/>
    <property type="evidence" value="ECO:0007669"/>
    <property type="project" value="UniProtKB-KW"/>
</dbReference>
<gene>
    <name evidence="10" type="ORF">INT48_008047</name>
</gene>
<feature type="coiled-coil region" evidence="8">
    <location>
        <begin position="52"/>
        <end position="79"/>
    </location>
</feature>
<proteinExistence type="predicted"/>
<evidence type="ECO:0000256" key="8">
    <source>
        <dbReference type="SAM" id="Coils"/>
    </source>
</evidence>
<dbReference type="EMBL" id="JAEPRE010000094">
    <property type="protein sequence ID" value="KAG2232954.1"/>
    <property type="molecule type" value="Genomic_DNA"/>
</dbReference>
<keyword evidence="7" id="KW-0539">Nucleus</keyword>
<dbReference type="InterPro" id="IPR051615">
    <property type="entry name" value="Transcr_Regulatory_Elem"/>
</dbReference>
<protein>
    <recommendedName>
        <fullName evidence="9">Zn(2)-C6 fungal-type domain-containing protein</fullName>
    </recommendedName>
</protein>
<evidence type="ECO:0000313" key="10">
    <source>
        <dbReference type="EMBL" id="KAG2232954.1"/>
    </source>
</evidence>
<dbReference type="InterPro" id="IPR001138">
    <property type="entry name" value="Zn2Cys6_DnaBD"/>
</dbReference>
<comment type="subcellular location">
    <subcellularLocation>
        <location evidence="1">Nucleus</location>
    </subcellularLocation>
</comment>
<evidence type="ECO:0000259" key="9">
    <source>
        <dbReference type="PROSITE" id="PS50048"/>
    </source>
</evidence>
<dbReference type="CDD" id="cd12148">
    <property type="entry name" value="fungal_TF_MHR"/>
    <property type="match status" value="1"/>
</dbReference>
<accession>A0A8H7SNX0</accession>
<evidence type="ECO:0000256" key="5">
    <source>
        <dbReference type="ARBA" id="ARBA00023125"/>
    </source>
</evidence>
<dbReference type="PROSITE" id="PS50048">
    <property type="entry name" value="ZN2_CY6_FUNGAL_2"/>
    <property type="match status" value="1"/>
</dbReference>
<dbReference type="GO" id="GO:0005634">
    <property type="term" value="C:nucleus"/>
    <property type="evidence" value="ECO:0007669"/>
    <property type="project" value="UniProtKB-SubCell"/>
</dbReference>
<evidence type="ECO:0000256" key="1">
    <source>
        <dbReference type="ARBA" id="ARBA00004123"/>
    </source>
</evidence>
<reference evidence="10" key="1">
    <citation type="submission" date="2021-01" db="EMBL/GenBank/DDBJ databases">
        <title>Metabolic potential, ecology and presence of endohyphal bacteria is reflected in genomic diversity of Mucoromycotina.</title>
        <authorList>
            <person name="Muszewska A."/>
            <person name="Okrasinska A."/>
            <person name="Steczkiewicz K."/>
            <person name="Drgas O."/>
            <person name="Orlowska M."/>
            <person name="Perlinska-Lenart U."/>
            <person name="Aleksandrzak-Piekarczyk T."/>
            <person name="Szatraj K."/>
            <person name="Zielenkiewicz U."/>
            <person name="Pilsyk S."/>
            <person name="Malc E."/>
            <person name="Mieczkowski P."/>
            <person name="Kruszewska J.S."/>
            <person name="Biernat P."/>
            <person name="Pawlowska J."/>
        </authorList>
    </citation>
    <scope>NUCLEOTIDE SEQUENCE</scope>
    <source>
        <strain evidence="10">WA0000018081</strain>
    </source>
</reference>
<dbReference type="AlphaFoldDB" id="A0A8H7SNX0"/>
<organism evidence="10 11">
    <name type="scientific">Thamnidium elegans</name>
    <dbReference type="NCBI Taxonomy" id="101142"/>
    <lineage>
        <taxon>Eukaryota</taxon>
        <taxon>Fungi</taxon>
        <taxon>Fungi incertae sedis</taxon>
        <taxon>Mucoromycota</taxon>
        <taxon>Mucoromycotina</taxon>
        <taxon>Mucoromycetes</taxon>
        <taxon>Mucorales</taxon>
        <taxon>Mucorineae</taxon>
        <taxon>Mucoraceae</taxon>
        <taxon>Thamnidium</taxon>
    </lineage>
</organism>
<evidence type="ECO:0000256" key="4">
    <source>
        <dbReference type="ARBA" id="ARBA00023015"/>
    </source>
</evidence>
<feature type="domain" description="Zn(2)-C6 fungal-type" evidence="9">
    <location>
        <begin position="9"/>
        <end position="38"/>
    </location>
</feature>
<dbReference type="PANTHER" id="PTHR31313">
    <property type="entry name" value="TY1 ENHANCER ACTIVATOR"/>
    <property type="match status" value="1"/>
</dbReference>
<dbReference type="InterPro" id="IPR036864">
    <property type="entry name" value="Zn2-C6_fun-type_DNA-bd_sf"/>
</dbReference>
<name>A0A8H7SNX0_9FUNG</name>
<dbReference type="Pfam" id="PF00172">
    <property type="entry name" value="Zn_clus"/>
    <property type="match status" value="1"/>
</dbReference>
<keyword evidence="11" id="KW-1185">Reference proteome</keyword>
<dbReference type="PANTHER" id="PTHR31313:SF81">
    <property type="entry name" value="TY1 ENHANCER ACTIVATOR"/>
    <property type="match status" value="1"/>
</dbReference>
<sequence length="766" mass="89732">MSSSLKKTPCNGCRERKRKCSYEQPCARCIKFHLECVYTVMTSPADIEYLQELEYIKQIESMQQEISTMENEMRTLKLASAQTPPAAVESKNSTANDSYVYHDYPSPVSMNIPDHVKPPRYYYRPLHDHRHFITNHQQYDHWLDEGSCSHESERAIAKRKSIKATISKPKESEPWTLTVKNGNMSIETHIKSYDDLMGHFKGMVSTCLYQESTSKLPFPLSNEIFATKSSIEKAFSIFIWRKYGKSRFKSLTKYTPVILHYDPADPLVKLEPTENIANMTMRLVFTYIQCLHLKTLYLHVPSFVRLFMIDENHFMKSPGVMALCGLICHQPCKHLLDIIPLDALNDYGHYYFEQARELITDQFDQANLDTMMAYTFMSVFQIKTNNDNEAEKYLSIAERIYNILLPQYKFKDGVPQSDESILFARLYRCLYHARSVIHLHTLMNQMFKTRSSRPKIFHLLETLNDTDIQIYTATDDSLKEIQFIKMKWYLYKLRESIKEGGRYISAQDLPSYVGEFSHQVEMAMRHWYRNILPPDFQLKLPLFQDDTSDIEFFTNLELECGDSPIPLLLRLSLYNEYLIVSKSYLPKDPDHDNLTTDKLLEHYKTMRQSPRSKPSVQDTPHHWLKIVDKIKHFRKLHDGNSTEMDDDYIKKMIQAIDPSKLNFNVLQSAHTSIQIALNTVRLVQFLLSRDYSCFLDLRWIMNSWEILLRAARFKYQQPGDGEVTLDKIRANLILCLNIIRDQLKLSRRDSSGSLVDVLEQEFNSLF</sequence>
<evidence type="ECO:0000256" key="3">
    <source>
        <dbReference type="ARBA" id="ARBA00022833"/>
    </source>
</evidence>
<dbReference type="SUPFAM" id="SSF57701">
    <property type="entry name" value="Zn2/Cys6 DNA-binding domain"/>
    <property type="match status" value="1"/>
</dbReference>
<dbReference type="Gene3D" id="4.10.240.10">
    <property type="entry name" value="Zn(2)-C6 fungal-type DNA-binding domain"/>
    <property type="match status" value="1"/>
</dbReference>
<dbReference type="PROSITE" id="PS00463">
    <property type="entry name" value="ZN2_CY6_FUNGAL_1"/>
    <property type="match status" value="1"/>
</dbReference>
<evidence type="ECO:0000256" key="2">
    <source>
        <dbReference type="ARBA" id="ARBA00022723"/>
    </source>
</evidence>
<keyword evidence="6" id="KW-0804">Transcription</keyword>
<keyword evidence="4" id="KW-0805">Transcription regulation</keyword>
<evidence type="ECO:0000256" key="7">
    <source>
        <dbReference type="ARBA" id="ARBA00023242"/>
    </source>
</evidence>
<dbReference type="SMART" id="SM00066">
    <property type="entry name" value="GAL4"/>
    <property type="match status" value="1"/>
</dbReference>
<dbReference type="Proteomes" id="UP000613177">
    <property type="component" value="Unassembled WGS sequence"/>
</dbReference>
<keyword evidence="5" id="KW-0238">DNA-binding</keyword>
<comment type="caution">
    <text evidence="10">The sequence shown here is derived from an EMBL/GenBank/DDBJ whole genome shotgun (WGS) entry which is preliminary data.</text>
</comment>
<keyword evidence="3" id="KW-0862">Zinc</keyword>